<evidence type="ECO:0000256" key="2">
    <source>
        <dbReference type="ARBA" id="ARBA00004191"/>
    </source>
</evidence>
<dbReference type="InterPro" id="IPR015943">
    <property type="entry name" value="WD40/YVTN_repeat-like_dom_sf"/>
</dbReference>
<comment type="subcellular location">
    <subcellularLocation>
        <location evidence="2">Secreted</location>
        <location evidence="2">Cell wall</location>
    </subcellularLocation>
</comment>
<dbReference type="OrthoDB" id="4181857at2"/>
<protein>
    <recommendedName>
        <fullName evidence="4">phospholipase C</fullName>
        <ecNumber evidence="4">3.1.4.3</ecNumber>
    </recommendedName>
</protein>
<dbReference type="InterPro" id="IPR007312">
    <property type="entry name" value="Phosphoesterase"/>
</dbReference>
<evidence type="ECO:0000313" key="10">
    <source>
        <dbReference type="EMBL" id="KAA9157588.1"/>
    </source>
</evidence>
<dbReference type="RefSeq" id="WP_144758790.1">
    <property type="nucleotide sequence ID" value="NZ_VMNW02000040.1"/>
</dbReference>
<sequence length="783" mass="82839">MVSRRTALATGAGVVGLAAVAAFLPPNLRKAVTSGVKPAGIEHVVVLTQENRSFDHYFGTLSGVRGFGDPDALTLADGRSVFHQPDEKSSSGYLLPFRLDTKRTGAQAIPSTSHAFSVQHEACHDGRMDRWVPAHRAADGASGPFTMGYYTREDIPFHFALAEAFTICDAYHCSVLGPTWPNRLYLWTGTIDPGGDGGGPVTSNVVPSPFRWKTYPERLTEAGVSWHVYQEEDDYGCNPLEFFQAYQDADTASPLYRHGLAIGPADQFERDAREDRLPTVSWIVPTGAQCEHPDYLPAAGADFVARKLDAVAANPDVWRKTVFILNYDENDGLFDHVPPPLPERGTEGEFVDGVPIGAGFRVPCLIISPWTQGGWVARERFDHTSVLRLCELVTGVREPNLTDWRRETFGDLLSALGMPSDAPFPSLPRVDVAEAQNGVATLPPAAVPGVQQEPRQEPGGRRETTGYAGPRSRVSETLTTHRADFPDGAEGTNFPGIPLAAATAVPPAAGEGRVYVVGITGFQLLVLEGSSLLRAVVAGPNPYDVTTDGSRILVTNSGASDVSVFDPGTNAMTGRIPVGASPHGIVASGPDVFVANTGTRTVSVLGEGEIEVGAAPLGVAVAGTTLYATCADGLSIVDLETRAVRSRMTELARARGLAVSPDGSLVYATLPDENAIAVVRGAAVERVSVGCSPWQVVFRPDGSFAYVSNANDDTVSVVDPGNGSVVATIPVGHVPTGLFATQETLWVSTNASCTVQAVDLASRRVVGTVPVGLSTQPAGITVL</sequence>
<dbReference type="EMBL" id="VMNW02000040">
    <property type="protein sequence ID" value="KAA9157588.1"/>
    <property type="molecule type" value="Genomic_DNA"/>
</dbReference>
<dbReference type="InterPro" id="IPR006311">
    <property type="entry name" value="TAT_signal"/>
</dbReference>
<dbReference type="CDD" id="cd16014">
    <property type="entry name" value="PLC"/>
    <property type="match status" value="1"/>
</dbReference>
<comment type="cofactor">
    <cofactor evidence="1">
        <name>Cu cation</name>
        <dbReference type="ChEBI" id="CHEBI:23378"/>
    </cofactor>
</comment>
<dbReference type="PANTHER" id="PTHR31956:SF1">
    <property type="entry name" value="NON-SPECIFIC PHOSPHOLIPASE C1"/>
    <property type="match status" value="1"/>
</dbReference>
<organism evidence="10 11">
    <name type="scientific">Amycolatopsis acidicola</name>
    <dbReference type="NCBI Taxonomy" id="2596893"/>
    <lineage>
        <taxon>Bacteria</taxon>
        <taxon>Bacillati</taxon>
        <taxon>Actinomycetota</taxon>
        <taxon>Actinomycetes</taxon>
        <taxon>Pseudonocardiales</taxon>
        <taxon>Pseudonocardiaceae</taxon>
        <taxon>Amycolatopsis</taxon>
    </lineage>
</organism>
<evidence type="ECO:0000256" key="7">
    <source>
        <dbReference type="ARBA" id="ARBA00023026"/>
    </source>
</evidence>
<keyword evidence="6" id="KW-0378">Hydrolase</keyword>
<dbReference type="Proteomes" id="UP000319769">
    <property type="component" value="Unassembled WGS sequence"/>
</dbReference>
<name>A0A5N0UWM3_9PSEU</name>
<dbReference type="InterPro" id="IPR011045">
    <property type="entry name" value="N2O_reductase_N"/>
</dbReference>
<reference evidence="10" key="1">
    <citation type="submission" date="2019-09" db="EMBL/GenBank/DDBJ databases">
        <authorList>
            <person name="Teo W.F.A."/>
            <person name="Duangmal K."/>
        </authorList>
    </citation>
    <scope>NUCLEOTIDE SEQUENCE [LARGE SCALE GENOMIC DNA]</scope>
    <source>
        <strain evidence="10">K81G1</strain>
    </source>
</reference>
<dbReference type="EC" id="3.1.4.3" evidence="4"/>
<dbReference type="GO" id="GO:0034480">
    <property type="term" value="F:phosphatidylcholine phospholipase C activity"/>
    <property type="evidence" value="ECO:0007669"/>
    <property type="project" value="UniProtKB-EC"/>
</dbReference>
<evidence type="ECO:0000256" key="3">
    <source>
        <dbReference type="ARBA" id="ARBA00009717"/>
    </source>
</evidence>
<keyword evidence="7" id="KW-0843">Virulence</keyword>
<proteinExistence type="inferred from homology"/>
<dbReference type="Gene3D" id="2.130.10.10">
    <property type="entry name" value="YVTN repeat-like/Quinoprotein amine dehydrogenase"/>
    <property type="match status" value="2"/>
</dbReference>
<evidence type="ECO:0000256" key="9">
    <source>
        <dbReference type="SAM" id="MobiDB-lite"/>
    </source>
</evidence>
<evidence type="ECO:0000256" key="6">
    <source>
        <dbReference type="ARBA" id="ARBA00022801"/>
    </source>
</evidence>
<keyword evidence="5" id="KW-0134">Cell wall</keyword>
<dbReference type="AlphaFoldDB" id="A0A5N0UWM3"/>
<dbReference type="Pfam" id="PF04185">
    <property type="entry name" value="Phosphoesterase"/>
    <property type="match status" value="1"/>
</dbReference>
<comment type="catalytic activity">
    <reaction evidence="8">
        <text>a 1,2-diacyl-sn-glycero-3-phosphocholine + H2O = phosphocholine + a 1,2-diacyl-sn-glycerol + H(+)</text>
        <dbReference type="Rhea" id="RHEA:10604"/>
        <dbReference type="ChEBI" id="CHEBI:15377"/>
        <dbReference type="ChEBI" id="CHEBI:15378"/>
        <dbReference type="ChEBI" id="CHEBI:17815"/>
        <dbReference type="ChEBI" id="CHEBI:57643"/>
        <dbReference type="ChEBI" id="CHEBI:295975"/>
        <dbReference type="EC" id="3.1.4.3"/>
    </reaction>
    <physiologicalReaction direction="left-to-right" evidence="8">
        <dbReference type="Rhea" id="RHEA:10605"/>
    </physiologicalReaction>
</comment>
<dbReference type="NCBIfam" id="TIGR02276">
    <property type="entry name" value="beta_rpt_yvtn"/>
    <property type="match status" value="2"/>
</dbReference>
<dbReference type="PANTHER" id="PTHR31956">
    <property type="entry name" value="NON-SPECIFIC PHOSPHOLIPASE C4-RELATED"/>
    <property type="match status" value="1"/>
</dbReference>
<dbReference type="InterPro" id="IPR011964">
    <property type="entry name" value="YVTN_b-propeller_repeat"/>
</dbReference>
<feature type="region of interest" description="Disordered" evidence="9">
    <location>
        <begin position="441"/>
        <end position="477"/>
    </location>
</feature>
<dbReference type="SUPFAM" id="SSF50974">
    <property type="entry name" value="Nitrous oxide reductase, N-terminal domain"/>
    <property type="match status" value="1"/>
</dbReference>
<evidence type="ECO:0000256" key="8">
    <source>
        <dbReference type="ARBA" id="ARBA00048421"/>
    </source>
</evidence>
<comment type="similarity">
    <text evidence="3">Belongs to the bacterial phospholipase C family.</text>
</comment>
<evidence type="ECO:0000313" key="11">
    <source>
        <dbReference type="Proteomes" id="UP000319769"/>
    </source>
</evidence>
<keyword evidence="5" id="KW-0964">Secreted</keyword>
<evidence type="ECO:0000256" key="5">
    <source>
        <dbReference type="ARBA" id="ARBA00022512"/>
    </source>
</evidence>
<gene>
    <name evidence="10" type="ORF">FPZ12_024625</name>
</gene>
<keyword evidence="11" id="KW-1185">Reference proteome</keyword>
<comment type="caution">
    <text evidence="10">The sequence shown here is derived from an EMBL/GenBank/DDBJ whole genome shotgun (WGS) entry which is preliminary data.</text>
</comment>
<evidence type="ECO:0000256" key="4">
    <source>
        <dbReference type="ARBA" id="ARBA00012018"/>
    </source>
</evidence>
<accession>A0A5N0UWM3</accession>
<dbReference type="PROSITE" id="PS51318">
    <property type="entry name" value="TAT"/>
    <property type="match status" value="1"/>
</dbReference>
<dbReference type="InterPro" id="IPR017850">
    <property type="entry name" value="Alkaline_phosphatase_core_sf"/>
</dbReference>
<evidence type="ECO:0000256" key="1">
    <source>
        <dbReference type="ARBA" id="ARBA00001935"/>
    </source>
</evidence>
<dbReference type="Gene3D" id="3.40.720.10">
    <property type="entry name" value="Alkaline Phosphatase, subunit A"/>
    <property type="match status" value="2"/>
</dbReference>
<feature type="compositionally biased region" description="Basic and acidic residues" evidence="9">
    <location>
        <begin position="454"/>
        <end position="464"/>
    </location>
</feature>